<feature type="transmembrane region" description="Helical" evidence="2">
    <location>
        <begin position="87"/>
        <end position="108"/>
    </location>
</feature>
<gene>
    <name evidence="4" type="ORF">AK812_SmicGene36297</name>
</gene>
<evidence type="ECO:0000256" key="2">
    <source>
        <dbReference type="SAM" id="Phobius"/>
    </source>
</evidence>
<keyword evidence="3" id="KW-0732">Signal</keyword>
<reference evidence="4 5" key="1">
    <citation type="submission" date="2016-02" db="EMBL/GenBank/DDBJ databases">
        <title>Genome analysis of coral dinoflagellate symbionts highlights evolutionary adaptations to a symbiotic lifestyle.</title>
        <authorList>
            <person name="Aranda M."/>
            <person name="Li Y."/>
            <person name="Liew Y.J."/>
            <person name="Baumgarten S."/>
            <person name="Simakov O."/>
            <person name="Wilson M."/>
            <person name="Piel J."/>
            <person name="Ashoor H."/>
            <person name="Bougouffa S."/>
            <person name="Bajic V.B."/>
            <person name="Ryu T."/>
            <person name="Ravasi T."/>
            <person name="Bayer T."/>
            <person name="Micklem G."/>
            <person name="Kim H."/>
            <person name="Bhak J."/>
            <person name="Lajeunesse T.C."/>
            <person name="Voolstra C.R."/>
        </authorList>
    </citation>
    <scope>NUCLEOTIDE SEQUENCE [LARGE SCALE GENOMIC DNA]</scope>
    <source>
        <strain evidence="4 5">CCMP2467</strain>
    </source>
</reference>
<keyword evidence="2" id="KW-0812">Transmembrane</keyword>
<protein>
    <submittedName>
        <fullName evidence="4">Uncharacterized protein</fullName>
    </submittedName>
</protein>
<evidence type="ECO:0000256" key="3">
    <source>
        <dbReference type="SAM" id="SignalP"/>
    </source>
</evidence>
<sequence length="303" mass="32135">MPLLLLLFVLVLVLLLPLSSLLAPRPLACLPLPPSSCSFHLLATPASPPVLPLSLPSPPLSSSLNLLLLLLVLVLILIMIIIAITIIIIIIIIIIIMIIIIIIIIIIIMNTILIIIMIVIIVIMITNILVGGQLGLGHTDVDANLRQKCWNPELRITKSAKTVLLLAHVLEGVWSRAFLNVGAPAYCPGGECSFASQPETGGDEMARSAVGLKRHSLDAAGLTSADGLQGLTATDCASFSKAFVLQPQPSCEYANFSSSWVGCTCEVPLPPKLRLADTGASDLPGAKEPDPMEPVPQHSELGS</sequence>
<keyword evidence="2" id="KW-0472">Membrane</keyword>
<dbReference type="AlphaFoldDB" id="A0A1Q9CJC4"/>
<evidence type="ECO:0000313" key="5">
    <source>
        <dbReference type="Proteomes" id="UP000186817"/>
    </source>
</evidence>
<feature type="transmembrane region" description="Helical" evidence="2">
    <location>
        <begin position="114"/>
        <end position="136"/>
    </location>
</feature>
<feature type="chain" id="PRO_5012412550" evidence="3">
    <location>
        <begin position="22"/>
        <end position="303"/>
    </location>
</feature>
<feature type="signal peptide" evidence="3">
    <location>
        <begin position="1"/>
        <end position="21"/>
    </location>
</feature>
<evidence type="ECO:0000313" key="4">
    <source>
        <dbReference type="EMBL" id="OLP83004.1"/>
    </source>
</evidence>
<name>A0A1Q9CJC4_SYMMI</name>
<accession>A0A1Q9CJC4</accession>
<keyword evidence="5" id="KW-1185">Reference proteome</keyword>
<dbReference type="EMBL" id="LSRX01001150">
    <property type="protein sequence ID" value="OLP83004.1"/>
    <property type="molecule type" value="Genomic_DNA"/>
</dbReference>
<evidence type="ECO:0000256" key="1">
    <source>
        <dbReference type="SAM" id="MobiDB-lite"/>
    </source>
</evidence>
<organism evidence="4 5">
    <name type="scientific">Symbiodinium microadriaticum</name>
    <name type="common">Dinoflagellate</name>
    <name type="synonym">Zooxanthella microadriatica</name>
    <dbReference type="NCBI Taxonomy" id="2951"/>
    <lineage>
        <taxon>Eukaryota</taxon>
        <taxon>Sar</taxon>
        <taxon>Alveolata</taxon>
        <taxon>Dinophyceae</taxon>
        <taxon>Suessiales</taxon>
        <taxon>Symbiodiniaceae</taxon>
        <taxon>Symbiodinium</taxon>
    </lineage>
</organism>
<keyword evidence="2" id="KW-1133">Transmembrane helix</keyword>
<comment type="caution">
    <text evidence="4">The sequence shown here is derived from an EMBL/GenBank/DDBJ whole genome shotgun (WGS) entry which is preliminary data.</text>
</comment>
<proteinExistence type="predicted"/>
<feature type="region of interest" description="Disordered" evidence="1">
    <location>
        <begin position="274"/>
        <end position="303"/>
    </location>
</feature>
<feature type="transmembrane region" description="Helical" evidence="2">
    <location>
        <begin position="63"/>
        <end position="82"/>
    </location>
</feature>
<dbReference type="Proteomes" id="UP000186817">
    <property type="component" value="Unassembled WGS sequence"/>
</dbReference>